<evidence type="ECO:0000313" key="1">
    <source>
        <dbReference type="EMBL" id="GEM05810.1"/>
    </source>
</evidence>
<proteinExistence type="predicted"/>
<comment type="caution">
    <text evidence="1">The sequence shown here is derived from an EMBL/GenBank/DDBJ whole genome shotgun (WGS) entry which is preliminary data.</text>
</comment>
<dbReference type="EMBL" id="BJWJ01000053">
    <property type="protein sequence ID" value="GEM05810.1"/>
    <property type="molecule type" value="Genomic_DNA"/>
</dbReference>
<evidence type="ECO:0000313" key="2">
    <source>
        <dbReference type="Proteomes" id="UP000321773"/>
    </source>
</evidence>
<gene>
    <name evidence="1" type="ORF">HMI01_27980</name>
</gene>
<protein>
    <submittedName>
        <fullName evidence="1">Uncharacterized protein</fullName>
    </submittedName>
</protein>
<dbReference type="Proteomes" id="UP000321773">
    <property type="component" value="Unassembled WGS sequence"/>
</dbReference>
<reference evidence="1 2" key="1">
    <citation type="submission" date="2019-07" db="EMBL/GenBank/DDBJ databases">
        <title>Whole genome shotgun sequence of Halolactibacillus miurensis NBRC 100873.</title>
        <authorList>
            <person name="Hosoyama A."/>
            <person name="Uohara A."/>
            <person name="Ohji S."/>
            <person name="Ichikawa N."/>
        </authorList>
    </citation>
    <scope>NUCLEOTIDE SEQUENCE [LARGE SCALE GENOMIC DNA]</scope>
    <source>
        <strain evidence="1 2">NBRC 100873</strain>
    </source>
</reference>
<name>A0ABQ0W266_9BACI</name>
<sequence length="74" mass="9135">MKQNCYKNDKFYTVFLQFTWQYVKKHVTHMWITCFDYLSLISYSTSWDNTEDNLTFRVTLSVTHTLNVYKWITF</sequence>
<keyword evidence="2" id="KW-1185">Reference proteome</keyword>
<accession>A0ABQ0W266</accession>
<organism evidence="1 2">
    <name type="scientific">Halolactibacillus miurensis</name>
    <dbReference type="NCBI Taxonomy" id="306541"/>
    <lineage>
        <taxon>Bacteria</taxon>
        <taxon>Bacillati</taxon>
        <taxon>Bacillota</taxon>
        <taxon>Bacilli</taxon>
        <taxon>Bacillales</taxon>
        <taxon>Bacillaceae</taxon>
        <taxon>Halolactibacillus</taxon>
    </lineage>
</organism>